<evidence type="ECO:0000313" key="1">
    <source>
        <dbReference type="EMBL" id="MFD1785799.1"/>
    </source>
</evidence>
<organism evidence="1 2">
    <name type="scientific">Phenylobacterium terrae</name>
    <dbReference type="NCBI Taxonomy" id="2665495"/>
    <lineage>
        <taxon>Bacteria</taxon>
        <taxon>Pseudomonadati</taxon>
        <taxon>Pseudomonadota</taxon>
        <taxon>Alphaproteobacteria</taxon>
        <taxon>Caulobacterales</taxon>
        <taxon>Caulobacteraceae</taxon>
        <taxon>Phenylobacterium</taxon>
    </lineage>
</organism>
<gene>
    <name evidence="1" type="ORF">ACFSC0_20570</name>
</gene>
<protein>
    <recommendedName>
        <fullName evidence="3">Phage tail protein</fullName>
    </recommendedName>
</protein>
<name>A0ABW4N8F2_9CAUL</name>
<proteinExistence type="predicted"/>
<comment type="caution">
    <text evidence="1">The sequence shown here is derived from an EMBL/GenBank/DDBJ whole genome shotgun (WGS) entry which is preliminary data.</text>
</comment>
<sequence length="191" mass="20025">MTVQLPTIVGSSSTFELMTNAAHLRPVFGGPEQRVARLGDRWACDTTCRAFDAEDGAAVVAKLIQGVTDKVRFPVQQHLDIGSPGSPAVSSGSGRTLSVSGFTSGYAVKAGQFFNVIKDGKYYLHMVTDAVTASGGSATLSIVPMLKVDVAGATLNFASPQIEGFLAGNSQSWTVDYAESVGLTFKIVESN</sequence>
<reference evidence="2" key="1">
    <citation type="journal article" date="2019" name="Int. J. Syst. Evol. Microbiol.">
        <title>The Global Catalogue of Microorganisms (GCM) 10K type strain sequencing project: providing services to taxonomists for standard genome sequencing and annotation.</title>
        <authorList>
            <consortium name="The Broad Institute Genomics Platform"/>
            <consortium name="The Broad Institute Genome Sequencing Center for Infectious Disease"/>
            <person name="Wu L."/>
            <person name="Ma J."/>
        </authorList>
    </citation>
    <scope>NUCLEOTIDE SEQUENCE [LARGE SCALE GENOMIC DNA]</scope>
    <source>
        <strain evidence="2">DFY28</strain>
    </source>
</reference>
<keyword evidence="2" id="KW-1185">Reference proteome</keyword>
<accession>A0ABW4N8F2</accession>
<dbReference type="Proteomes" id="UP001597237">
    <property type="component" value="Unassembled WGS sequence"/>
</dbReference>
<dbReference type="EMBL" id="JBHUEY010000012">
    <property type="protein sequence ID" value="MFD1785799.1"/>
    <property type="molecule type" value="Genomic_DNA"/>
</dbReference>
<dbReference type="RefSeq" id="WP_377283378.1">
    <property type="nucleotide sequence ID" value="NZ_JBHRSI010000009.1"/>
</dbReference>
<evidence type="ECO:0008006" key="3">
    <source>
        <dbReference type="Google" id="ProtNLM"/>
    </source>
</evidence>
<evidence type="ECO:0000313" key="2">
    <source>
        <dbReference type="Proteomes" id="UP001597237"/>
    </source>
</evidence>